<dbReference type="RefSeq" id="WP_047763119.1">
    <property type="nucleotide sequence ID" value="NZ_LAQL01000003.1"/>
</dbReference>
<sequence>MTDIALECSCGKVKGVAHKISPTTGRRVICYCKDCQNFAREIGREGDVLNAHGGTDIFQITPSQVEITEGQDQLRYLKLSEKGIYRWYTDCCKTPAGNMVGPKLPFVGIAHNFISCGNDRDKILGPVRYSVMEQGAVKPEGTEIKTMPPAEKSAEKFPIGLMIKIFTRLFIDKVRGKNRPNAFFKPDGTPISE</sequence>
<reference evidence="1 2" key="1">
    <citation type="submission" date="2015-03" db="EMBL/GenBank/DDBJ databases">
        <title>Genome Sequence of Kiloniella spongiae MEBiC09566, isolated from a marine sponge.</title>
        <authorList>
            <person name="Shao Z."/>
            <person name="Wang L."/>
            <person name="Li X."/>
        </authorList>
    </citation>
    <scope>NUCLEOTIDE SEQUENCE [LARGE SCALE GENOMIC DNA]</scope>
    <source>
        <strain evidence="1 2">MEBiC09566</strain>
    </source>
</reference>
<proteinExistence type="predicted"/>
<gene>
    <name evidence="1" type="ORF">WH96_05680</name>
</gene>
<dbReference type="Proteomes" id="UP000035444">
    <property type="component" value="Unassembled WGS sequence"/>
</dbReference>
<dbReference type="OrthoDB" id="5500342at2"/>
<name>A0A0H2MM14_9PROT</name>
<dbReference type="EMBL" id="LAQL01000003">
    <property type="protein sequence ID" value="KLN61782.1"/>
    <property type="molecule type" value="Genomic_DNA"/>
</dbReference>
<accession>A0A0H2MM14</accession>
<comment type="caution">
    <text evidence="1">The sequence shown here is derived from an EMBL/GenBank/DDBJ whole genome shotgun (WGS) entry which is preliminary data.</text>
</comment>
<dbReference type="STRING" id="1489064.WH96_05680"/>
<protein>
    <recommendedName>
        <fullName evidence="3">CENP-V/GFA domain-containing protein</fullName>
    </recommendedName>
</protein>
<keyword evidence="2" id="KW-1185">Reference proteome</keyword>
<evidence type="ECO:0000313" key="1">
    <source>
        <dbReference type="EMBL" id="KLN61782.1"/>
    </source>
</evidence>
<organism evidence="1 2">
    <name type="scientific">Kiloniella spongiae</name>
    <dbReference type="NCBI Taxonomy" id="1489064"/>
    <lineage>
        <taxon>Bacteria</taxon>
        <taxon>Pseudomonadati</taxon>
        <taxon>Pseudomonadota</taxon>
        <taxon>Alphaproteobacteria</taxon>
        <taxon>Rhodospirillales</taxon>
        <taxon>Kiloniellaceae</taxon>
        <taxon>Kiloniella</taxon>
    </lineage>
</organism>
<dbReference type="Pfam" id="PF19648">
    <property type="entry name" value="DUF6151"/>
    <property type="match status" value="1"/>
</dbReference>
<dbReference type="AlphaFoldDB" id="A0A0H2MM14"/>
<dbReference type="InterPro" id="IPR046149">
    <property type="entry name" value="DUF6151"/>
</dbReference>
<dbReference type="Gene3D" id="2.170.150.70">
    <property type="match status" value="1"/>
</dbReference>
<evidence type="ECO:0008006" key="3">
    <source>
        <dbReference type="Google" id="ProtNLM"/>
    </source>
</evidence>
<evidence type="ECO:0000313" key="2">
    <source>
        <dbReference type="Proteomes" id="UP000035444"/>
    </source>
</evidence>